<proteinExistence type="predicted"/>
<dbReference type="HOGENOM" id="CLU_1225240_0_0_1"/>
<accession>R9P6P3</accession>
<organism evidence="2 3">
    <name type="scientific">Pseudozyma hubeiensis (strain SY62)</name>
    <name type="common">Yeast</name>
    <dbReference type="NCBI Taxonomy" id="1305764"/>
    <lineage>
        <taxon>Eukaryota</taxon>
        <taxon>Fungi</taxon>
        <taxon>Dikarya</taxon>
        <taxon>Basidiomycota</taxon>
        <taxon>Ustilaginomycotina</taxon>
        <taxon>Ustilaginomycetes</taxon>
        <taxon>Ustilaginales</taxon>
        <taxon>Ustilaginaceae</taxon>
        <taxon>Pseudozyma</taxon>
    </lineage>
</organism>
<evidence type="ECO:0000256" key="1">
    <source>
        <dbReference type="SAM" id="MobiDB-lite"/>
    </source>
</evidence>
<sequence>MDKLRCRQHRSSAARSPGPQESLARPRQCVPSPSVRFKRTQSRQYMDTDWAGQPLWRALLQGRDTCREVKLDKHAVCLSGQNSCDRQDGTKLPNRLPDLSLSPWPPTTGQERADAPSFRPCTEASDFNSRLVPRRTRETDDRSSISMLNAFVSHAVSHLAWRVHFEATPRYGPQFGYRSGILQLSLQCARFCVRKRRSREDLLMEAVEDRFLMHRRTKTDVVVTIH</sequence>
<feature type="region of interest" description="Disordered" evidence="1">
    <location>
        <begin position="1"/>
        <end position="36"/>
    </location>
</feature>
<evidence type="ECO:0000313" key="3">
    <source>
        <dbReference type="Proteomes" id="UP000014071"/>
    </source>
</evidence>
<dbReference type="AlphaFoldDB" id="R9P6P3"/>
<dbReference type="GeneID" id="24106626"/>
<reference evidence="3" key="1">
    <citation type="journal article" date="2013" name="Genome Announc.">
        <title>Draft genome sequence of the basidiomycetous yeast-like fungus Pseudozyma hubeiensis SY62, which produces an abundant amount of the biosurfactant mannosylerythritol lipids.</title>
        <authorList>
            <person name="Konishi M."/>
            <person name="Hatada Y."/>
            <person name="Horiuchi J."/>
        </authorList>
    </citation>
    <scope>NUCLEOTIDE SEQUENCE [LARGE SCALE GENOMIC DNA]</scope>
    <source>
        <strain evidence="3">SY62</strain>
    </source>
</reference>
<feature type="region of interest" description="Disordered" evidence="1">
    <location>
        <begin position="83"/>
        <end position="119"/>
    </location>
</feature>
<keyword evidence="3" id="KW-1185">Reference proteome</keyword>
<evidence type="ECO:0000313" key="2">
    <source>
        <dbReference type="EMBL" id="GAC93760.1"/>
    </source>
</evidence>
<gene>
    <name evidence="2" type="ORF">PHSY_001325</name>
</gene>
<feature type="compositionally biased region" description="Basic residues" evidence="1">
    <location>
        <begin position="1"/>
        <end position="12"/>
    </location>
</feature>
<dbReference type="RefSeq" id="XP_012187347.1">
    <property type="nucleotide sequence ID" value="XM_012331957.1"/>
</dbReference>
<protein>
    <submittedName>
        <fullName evidence="2">Uncharacterized protein</fullName>
    </submittedName>
</protein>
<dbReference type="Proteomes" id="UP000014071">
    <property type="component" value="Unassembled WGS sequence"/>
</dbReference>
<dbReference type="EMBL" id="DF238778">
    <property type="protein sequence ID" value="GAC93760.1"/>
    <property type="molecule type" value="Genomic_DNA"/>
</dbReference>
<name>R9P6P3_PSEHS</name>